<keyword evidence="2" id="KW-1185">Reference proteome</keyword>
<reference evidence="1 2" key="1">
    <citation type="journal article" date="2023" name="Sci. Data">
        <title>Genome assembly of the Korean intertidal mud-creeper Batillaria attramentaria.</title>
        <authorList>
            <person name="Patra A.K."/>
            <person name="Ho P.T."/>
            <person name="Jun S."/>
            <person name="Lee S.J."/>
            <person name="Kim Y."/>
            <person name="Won Y.J."/>
        </authorList>
    </citation>
    <scope>NUCLEOTIDE SEQUENCE [LARGE SCALE GENOMIC DNA]</scope>
    <source>
        <strain evidence="1">Wonlab-2016</strain>
    </source>
</reference>
<accession>A0ABD0M5L3</accession>
<evidence type="ECO:0000313" key="2">
    <source>
        <dbReference type="Proteomes" id="UP001519460"/>
    </source>
</evidence>
<dbReference type="AlphaFoldDB" id="A0ABD0M5L3"/>
<comment type="caution">
    <text evidence="1">The sequence shown here is derived from an EMBL/GenBank/DDBJ whole genome shotgun (WGS) entry which is preliminary data.</text>
</comment>
<dbReference type="Proteomes" id="UP001519460">
    <property type="component" value="Unassembled WGS sequence"/>
</dbReference>
<evidence type="ECO:0000313" key="1">
    <source>
        <dbReference type="EMBL" id="KAK7506721.1"/>
    </source>
</evidence>
<name>A0ABD0M5L3_9CAEN</name>
<organism evidence="1 2">
    <name type="scientific">Batillaria attramentaria</name>
    <dbReference type="NCBI Taxonomy" id="370345"/>
    <lineage>
        <taxon>Eukaryota</taxon>
        <taxon>Metazoa</taxon>
        <taxon>Spiralia</taxon>
        <taxon>Lophotrochozoa</taxon>
        <taxon>Mollusca</taxon>
        <taxon>Gastropoda</taxon>
        <taxon>Caenogastropoda</taxon>
        <taxon>Sorbeoconcha</taxon>
        <taxon>Cerithioidea</taxon>
        <taxon>Batillariidae</taxon>
        <taxon>Batillaria</taxon>
    </lineage>
</organism>
<proteinExistence type="predicted"/>
<protein>
    <submittedName>
        <fullName evidence="1">Uncharacterized protein</fullName>
    </submittedName>
</protein>
<dbReference type="EMBL" id="JACVVK020000006">
    <property type="protein sequence ID" value="KAK7506721.1"/>
    <property type="molecule type" value="Genomic_DNA"/>
</dbReference>
<sequence>MFTSQYANAIFLPTLRLNEELHREREPISSQRKSVNYTQHWGLNLQSDGNVTNNGEAVPEGDYLNQQQTSCLRGFQKLTGFP</sequence>
<gene>
    <name evidence="1" type="ORF">BaRGS_00002196</name>
</gene>